<proteinExistence type="inferred from homology"/>
<dbReference type="PANTHER" id="PTHR10122">
    <property type="entry name" value="CYTOCHROME C OXIDASE SUBUNIT 5B, MITOCHONDRIAL"/>
    <property type="match status" value="1"/>
</dbReference>
<evidence type="ECO:0000256" key="4">
    <source>
        <dbReference type="ARBA" id="ARBA00022723"/>
    </source>
</evidence>
<dbReference type="EMBL" id="JAPDFR010000006">
    <property type="protein sequence ID" value="KAK0385950.1"/>
    <property type="molecule type" value="Genomic_DNA"/>
</dbReference>
<dbReference type="SUPFAM" id="SSF57802">
    <property type="entry name" value="Rubredoxin-like"/>
    <property type="match status" value="1"/>
</dbReference>
<dbReference type="InterPro" id="IPR036972">
    <property type="entry name" value="Cyt_c_oxidase_su5b_sf"/>
</dbReference>
<name>A0AA39GEQ6_SARSR</name>
<keyword evidence="9" id="KW-0472">Membrane</keyword>
<organism evidence="13 14">
    <name type="scientific">Sarocladium strictum</name>
    <name type="common">Black bundle disease fungus</name>
    <name type="synonym">Acremonium strictum</name>
    <dbReference type="NCBI Taxonomy" id="5046"/>
    <lineage>
        <taxon>Eukaryota</taxon>
        <taxon>Fungi</taxon>
        <taxon>Dikarya</taxon>
        <taxon>Ascomycota</taxon>
        <taxon>Pezizomycotina</taxon>
        <taxon>Sordariomycetes</taxon>
        <taxon>Hypocreomycetidae</taxon>
        <taxon>Hypocreales</taxon>
        <taxon>Sarocladiaceae</taxon>
        <taxon>Sarocladium</taxon>
    </lineage>
</organism>
<gene>
    <name evidence="13" type="ORF">NLU13_7125</name>
</gene>
<comment type="similarity">
    <text evidence="3">Belongs to the cytochrome c oxidase subunit 5B family.</text>
</comment>
<reference evidence="13" key="1">
    <citation type="submission" date="2022-10" db="EMBL/GenBank/DDBJ databases">
        <title>Determination and structural analysis of whole genome sequence of Sarocladium strictum F4-1.</title>
        <authorList>
            <person name="Hu L."/>
            <person name="Jiang Y."/>
        </authorList>
    </citation>
    <scope>NUCLEOTIDE SEQUENCE</scope>
    <source>
        <strain evidence="13">F4-1</strain>
    </source>
</reference>
<evidence type="ECO:0000256" key="11">
    <source>
        <dbReference type="ARBA" id="ARBA00070613"/>
    </source>
</evidence>
<evidence type="ECO:0000256" key="10">
    <source>
        <dbReference type="ARBA" id="ARBA00031366"/>
    </source>
</evidence>
<feature type="binding site" evidence="12">
    <location>
        <position position="159"/>
    </location>
    <ligand>
        <name>Zn(2+)</name>
        <dbReference type="ChEBI" id="CHEBI:29105"/>
    </ligand>
</feature>
<sequence>MFMQRVAVTAARRAAVAPVIARSFSTSFVLREAKTGPATPSEQAAALAGVTQKKVGDYKTLSQIKTEDDLFGPGAEPGTVPTDLEQATGLERLEILGKMEGVDIFDMRPLDASRKGTMENPISVRSAGEEQFAGCTGYPADSHVVNWLRLTRDRPIERCPECGSVYKMEFVGPQDDHHHDHHHHQEYEEPKTFADYIKPEYRYR</sequence>
<evidence type="ECO:0000256" key="12">
    <source>
        <dbReference type="PIRSR" id="PIRSR602124-2"/>
    </source>
</evidence>
<dbReference type="Proteomes" id="UP001175261">
    <property type="component" value="Unassembled WGS sequence"/>
</dbReference>
<evidence type="ECO:0000256" key="2">
    <source>
        <dbReference type="ARBA" id="ARBA00004673"/>
    </source>
</evidence>
<evidence type="ECO:0000313" key="14">
    <source>
        <dbReference type="Proteomes" id="UP001175261"/>
    </source>
</evidence>
<dbReference type="GO" id="GO:0045277">
    <property type="term" value="C:respiratory chain complex IV"/>
    <property type="evidence" value="ECO:0007669"/>
    <property type="project" value="InterPro"/>
</dbReference>
<dbReference type="CDD" id="cd00924">
    <property type="entry name" value="Cyt_c_Oxidase_Vb"/>
    <property type="match status" value="1"/>
</dbReference>
<accession>A0AA39GEQ6</accession>
<dbReference type="Gene3D" id="2.60.11.10">
    <property type="entry name" value="Cytochrome c oxidase, subunit Vb"/>
    <property type="match status" value="1"/>
</dbReference>
<dbReference type="GO" id="GO:0005743">
    <property type="term" value="C:mitochondrial inner membrane"/>
    <property type="evidence" value="ECO:0007669"/>
    <property type="project" value="UniProtKB-SubCell"/>
</dbReference>
<keyword evidence="4 12" id="KW-0479">Metal-binding</keyword>
<dbReference type="AlphaFoldDB" id="A0AA39GEQ6"/>
<dbReference type="PROSITE" id="PS51359">
    <property type="entry name" value="COX5B_2"/>
    <property type="match status" value="1"/>
</dbReference>
<keyword evidence="14" id="KW-1185">Reference proteome</keyword>
<dbReference type="FunFam" id="2.60.11.10:FF:000003">
    <property type="entry name" value="Cytochrome c oxidase subunit IV"/>
    <property type="match status" value="1"/>
</dbReference>
<evidence type="ECO:0000256" key="3">
    <source>
        <dbReference type="ARBA" id="ARBA00010292"/>
    </source>
</evidence>
<feature type="binding site" evidence="12">
    <location>
        <position position="143"/>
    </location>
    <ligand>
        <name>Zn(2+)</name>
        <dbReference type="ChEBI" id="CHEBI:29105"/>
    </ligand>
</feature>
<evidence type="ECO:0000256" key="6">
    <source>
        <dbReference type="ARBA" id="ARBA00022833"/>
    </source>
</evidence>
<evidence type="ECO:0000256" key="1">
    <source>
        <dbReference type="ARBA" id="ARBA00004443"/>
    </source>
</evidence>
<comment type="subcellular location">
    <subcellularLocation>
        <location evidence="1">Mitochondrion inner membrane</location>
        <topology evidence="1">Peripheral membrane protein</topology>
        <orientation evidence="1">Matrix side</orientation>
    </subcellularLocation>
</comment>
<keyword evidence="6 12" id="KW-0862">Zinc</keyword>
<evidence type="ECO:0000256" key="5">
    <source>
        <dbReference type="ARBA" id="ARBA00022792"/>
    </source>
</evidence>
<comment type="pathway">
    <text evidence="2">Energy metabolism; oxidative phosphorylation.</text>
</comment>
<keyword evidence="5" id="KW-0999">Mitochondrion inner membrane</keyword>
<feature type="binding site" evidence="12">
    <location>
        <position position="135"/>
    </location>
    <ligand>
        <name>Zn(2+)</name>
        <dbReference type="ChEBI" id="CHEBI:29105"/>
    </ligand>
</feature>
<dbReference type="Pfam" id="PF01215">
    <property type="entry name" value="COX5B"/>
    <property type="match status" value="1"/>
</dbReference>
<evidence type="ECO:0000256" key="9">
    <source>
        <dbReference type="ARBA" id="ARBA00023136"/>
    </source>
</evidence>
<dbReference type="PANTHER" id="PTHR10122:SF0">
    <property type="entry name" value="CYTOCHROME C OXIDASE SUBUNIT 5B, ISOFORM A-RELATED"/>
    <property type="match status" value="1"/>
</dbReference>
<comment type="caution">
    <text evidence="13">The sequence shown here is derived from an EMBL/GenBank/DDBJ whole genome shotgun (WGS) entry which is preliminary data.</text>
</comment>
<feature type="binding site" evidence="12">
    <location>
        <position position="162"/>
    </location>
    <ligand>
        <name>Zn(2+)</name>
        <dbReference type="ChEBI" id="CHEBI:29105"/>
    </ligand>
</feature>
<dbReference type="InterPro" id="IPR002124">
    <property type="entry name" value="Cyt_c_oxidase_su5b"/>
</dbReference>
<keyword evidence="8" id="KW-0496">Mitochondrion</keyword>
<evidence type="ECO:0000256" key="8">
    <source>
        <dbReference type="ARBA" id="ARBA00023128"/>
    </source>
</evidence>
<dbReference type="GO" id="GO:0046872">
    <property type="term" value="F:metal ion binding"/>
    <property type="evidence" value="ECO:0007669"/>
    <property type="project" value="UniProtKB-KW"/>
</dbReference>
<dbReference type="GO" id="GO:0006123">
    <property type="term" value="P:mitochondrial electron transport, cytochrome c to oxygen"/>
    <property type="evidence" value="ECO:0007669"/>
    <property type="project" value="InterPro"/>
</dbReference>
<keyword evidence="7" id="KW-0809">Transit peptide</keyword>
<evidence type="ECO:0000256" key="7">
    <source>
        <dbReference type="ARBA" id="ARBA00022946"/>
    </source>
</evidence>
<protein>
    <recommendedName>
        <fullName evidence="11">Cytochrome c oxidase subunit 4, mitochondrial</fullName>
    </recommendedName>
    <alternativeName>
        <fullName evidence="10">Cytochrome c oxidase polypeptide IV</fullName>
    </alternativeName>
</protein>
<evidence type="ECO:0000313" key="13">
    <source>
        <dbReference type="EMBL" id="KAK0385950.1"/>
    </source>
</evidence>